<evidence type="ECO:0000259" key="14">
    <source>
        <dbReference type="PROSITE" id="PS50857"/>
    </source>
</evidence>
<dbReference type="EC" id="7.1.1.9" evidence="3"/>
<dbReference type="InterPro" id="IPR008972">
    <property type="entry name" value="Cupredoxin"/>
</dbReference>
<dbReference type="GO" id="GO:0016020">
    <property type="term" value="C:membrane"/>
    <property type="evidence" value="ECO:0007669"/>
    <property type="project" value="UniProtKB-SubCell"/>
</dbReference>
<dbReference type="GO" id="GO:0042773">
    <property type="term" value="P:ATP synthesis coupled electron transport"/>
    <property type="evidence" value="ECO:0007669"/>
    <property type="project" value="TreeGrafter"/>
</dbReference>
<keyword evidence="9 13" id="KW-1133">Transmembrane helix</keyword>
<dbReference type="InterPro" id="IPR001505">
    <property type="entry name" value="Copper_CuA"/>
</dbReference>
<feature type="region of interest" description="Disordered" evidence="12">
    <location>
        <begin position="47"/>
        <end position="84"/>
    </location>
</feature>
<name>A0A848L691_9BACT</name>
<keyword evidence="4" id="KW-0813">Transport</keyword>
<evidence type="ECO:0000256" key="6">
    <source>
        <dbReference type="ARBA" id="ARBA00022723"/>
    </source>
</evidence>
<dbReference type="SUPFAM" id="SSF49503">
    <property type="entry name" value="Cupredoxins"/>
    <property type="match status" value="1"/>
</dbReference>
<dbReference type="GO" id="GO:0004129">
    <property type="term" value="F:cytochrome-c oxidase activity"/>
    <property type="evidence" value="ECO:0007669"/>
    <property type="project" value="UniProtKB-EC"/>
</dbReference>
<keyword evidence="16" id="KW-1185">Reference proteome</keyword>
<comment type="caution">
    <text evidence="15">The sequence shown here is derived from an EMBL/GenBank/DDBJ whole genome shotgun (WGS) entry which is preliminary data.</text>
</comment>
<dbReference type="InterPro" id="IPR002429">
    <property type="entry name" value="CcO_II-like_C"/>
</dbReference>
<protein>
    <recommendedName>
        <fullName evidence="3">cytochrome-c oxidase</fullName>
        <ecNumber evidence="3">7.1.1.9</ecNumber>
    </recommendedName>
</protein>
<evidence type="ECO:0000256" key="9">
    <source>
        <dbReference type="ARBA" id="ARBA00022989"/>
    </source>
</evidence>
<dbReference type="CDD" id="cd13919">
    <property type="entry name" value="CuRO_HCO_II_like_5"/>
    <property type="match status" value="1"/>
</dbReference>
<accession>A0A848L691</accession>
<dbReference type="AlphaFoldDB" id="A0A848L691"/>
<proteinExistence type="inferred from homology"/>
<evidence type="ECO:0000256" key="4">
    <source>
        <dbReference type="ARBA" id="ARBA00022448"/>
    </source>
</evidence>
<dbReference type="PROSITE" id="PS50857">
    <property type="entry name" value="COX2_CUA"/>
    <property type="match status" value="1"/>
</dbReference>
<evidence type="ECO:0000256" key="5">
    <source>
        <dbReference type="ARBA" id="ARBA00022692"/>
    </source>
</evidence>
<feature type="transmembrane region" description="Helical" evidence="13">
    <location>
        <begin position="110"/>
        <end position="127"/>
    </location>
</feature>
<evidence type="ECO:0000313" key="16">
    <source>
        <dbReference type="Proteomes" id="UP000518300"/>
    </source>
</evidence>
<evidence type="ECO:0000256" key="13">
    <source>
        <dbReference type="SAM" id="Phobius"/>
    </source>
</evidence>
<dbReference type="PANTHER" id="PTHR22888:SF9">
    <property type="entry name" value="CYTOCHROME C OXIDASE SUBUNIT 2"/>
    <property type="match status" value="1"/>
</dbReference>
<dbReference type="Gene3D" id="1.10.287.90">
    <property type="match status" value="1"/>
</dbReference>
<comment type="similarity">
    <text evidence="2">Belongs to the cytochrome c oxidase subunit 2 family.</text>
</comment>
<evidence type="ECO:0000256" key="2">
    <source>
        <dbReference type="ARBA" id="ARBA00007866"/>
    </source>
</evidence>
<evidence type="ECO:0000256" key="1">
    <source>
        <dbReference type="ARBA" id="ARBA00004141"/>
    </source>
</evidence>
<feature type="domain" description="Cytochrome oxidase subunit II copper A binding" evidence="14">
    <location>
        <begin position="185"/>
        <end position="305"/>
    </location>
</feature>
<feature type="transmembrane region" description="Helical" evidence="13">
    <location>
        <begin position="147"/>
        <end position="165"/>
    </location>
</feature>
<dbReference type="Gene3D" id="2.60.40.420">
    <property type="entry name" value="Cupredoxins - blue copper proteins"/>
    <property type="match status" value="1"/>
</dbReference>
<dbReference type="InterPro" id="IPR036257">
    <property type="entry name" value="Cyt_c_oxidase_su2_TM_sf"/>
</dbReference>
<organism evidence="15 16">
    <name type="scientific">Pyxidicoccus fallax</name>
    <dbReference type="NCBI Taxonomy" id="394095"/>
    <lineage>
        <taxon>Bacteria</taxon>
        <taxon>Pseudomonadati</taxon>
        <taxon>Myxococcota</taxon>
        <taxon>Myxococcia</taxon>
        <taxon>Myxococcales</taxon>
        <taxon>Cystobacterineae</taxon>
        <taxon>Myxococcaceae</taxon>
        <taxon>Pyxidicoccus</taxon>
    </lineage>
</organism>
<evidence type="ECO:0000256" key="11">
    <source>
        <dbReference type="ARBA" id="ARBA00023136"/>
    </source>
</evidence>
<dbReference type="PROSITE" id="PS00078">
    <property type="entry name" value="COX2"/>
    <property type="match status" value="1"/>
</dbReference>
<evidence type="ECO:0000256" key="12">
    <source>
        <dbReference type="SAM" id="MobiDB-lite"/>
    </source>
</evidence>
<evidence type="ECO:0000256" key="8">
    <source>
        <dbReference type="ARBA" id="ARBA00022982"/>
    </source>
</evidence>
<keyword evidence="11 13" id="KW-0472">Membrane</keyword>
<keyword evidence="7" id="KW-1278">Translocase</keyword>
<reference evidence="15 16" key="1">
    <citation type="submission" date="2020-04" db="EMBL/GenBank/DDBJ databases">
        <title>Draft genome of Pyxidicoccus fallax type strain.</title>
        <authorList>
            <person name="Whitworth D.E."/>
        </authorList>
    </citation>
    <scope>NUCLEOTIDE SEQUENCE [LARGE SCALE GENOMIC DNA]</scope>
    <source>
        <strain evidence="15 16">DSM 14698</strain>
    </source>
</reference>
<feature type="compositionally biased region" description="Basic and acidic residues" evidence="12">
    <location>
        <begin position="58"/>
        <end position="67"/>
    </location>
</feature>
<dbReference type="PANTHER" id="PTHR22888">
    <property type="entry name" value="CYTOCHROME C OXIDASE, SUBUNIT II"/>
    <property type="match status" value="1"/>
</dbReference>
<gene>
    <name evidence="15" type="ORF">HG543_04020</name>
</gene>
<evidence type="ECO:0000256" key="3">
    <source>
        <dbReference type="ARBA" id="ARBA00012949"/>
    </source>
</evidence>
<comment type="subcellular location">
    <subcellularLocation>
        <location evidence="1">Membrane</location>
        <topology evidence="1">Multi-pass membrane protein</topology>
    </subcellularLocation>
</comment>
<keyword evidence="6" id="KW-0479">Metal-binding</keyword>
<dbReference type="Proteomes" id="UP000518300">
    <property type="component" value="Unassembled WGS sequence"/>
</dbReference>
<evidence type="ECO:0000313" key="15">
    <source>
        <dbReference type="EMBL" id="NMO14027.1"/>
    </source>
</evidence>
<keyword evidence="8" id="KW-0249">Electron transport</keyword>
<dbReference type="Pfam" id="PF00116">
    <property type="entry name" value="COX2"/>
    <property type="match status" value="1"/>
</dbReference>
<evidence type="ECO:0000256" key="7">
    <source>
        <dbReference type="ARBA" id="ARBA00022967"/>
    </source>
</evidence>
<keyword evidence="5 13" id="KW-0812">Transmembrane</keyword>
<evidence type="ECO:0000256" key="10">
    <source>
        <dbReference type="ARBA" id="ARBA00023008"/>
    </source>
</evidence>
<sequence>MPRVHGAGSRVGGALGAVAGRARARAVPARGPGRLGGAACGARGAWVMTPPSGSTSSRPERGAELEPPRVTPGAGTTPDTPRGAWTLALPEDASTHGHRIDALLAWSHRFEAVLLAVAFGWLVLAVWRFRRAKRAAPDGGTRRSRAWVLGLALGAFVVVDGTLLLGSEGYLRDVLWNFRVPAEDPRTVRIEVNAHQWSWEARYAGEDGRFGTPDDVVTWNDLRVPVGVPVWVQLVSTDVVHGFSLPHFRVKLDAIPGRVNQTWFQAAREGTWEVACHQHCGTSHYKMRGVLQVMTPESYAHWLREAGRQAVQGYDAEDLAAHWGWEWKAP</sequence>
<dbReference type="GO" id="GO:0005507">
    <property type="term" value="F:copper ion binding"/>
    <property type="evidence" value="ECO:0007669"/>
    <property type="project" value="InterPro"/>
</dbReference>
<dbReference type="InterPro" id="IPR045187">
    <property type="entry name" value="CcO_II"/>
</dbReference>
<dbReference type="EMBL" id="JABBJJ010000011">
    <property type="protein sequence ID" value="NMO14027.1"/>
    <property type="molecule type" value="Genomic_DNA"/>
</dbReference>
<keyword evidence="10" id="KW-0186">Copper</keyword>